<evidence type="ECO:0000256" key="2">
    <source>
        <dbReference type="ARBA" id="ARBA00022803"/>
    </source>
</evidence>
<feature type="compositionally biased region" description="Basic and acidic residues" evidence="4">
    <location>
        <begin position="9"/>
        <end position="23"/>
    </location>
</feature>
<dbReference type="AlphaFoldDB" id="D1C350"/>
<sequence length="643" mass="72596">MAKRKRSKRPAEAVRRPPPRELDQVRELLEQQDYASAREQLLDLADRPNPHPMVLQALASVAQALEDWRSYLLALESWHRQQPNDADVTLALGDAYMRNLRPVLALRTFESFQQRWPDHPQVPEVEQVLMQLRPSVDEMLAEAGLSGEEGLQLAALHEEIQSLMDQGRTSEARATAQKFLKRWPDFVPVLNNLTLVLTVEGAYDQAIATARRALEIDPENVHARGNLIRVLMMTGQVEKARSEADRLALVEDVRDDQWLKLAEAFSFVGYDERVLDVYERAEAARALGMPGGAYICHLAAVAAMNRGDEQRARQLWERALKLDPGMHSARENLADLSRPVGQRHAPWPFELRNWVSERVMENLLSGFTAAVIAGDEDRLARAVRRMLRQSPELKAVVPILLERGDSAGRTLAVQIAAYSEDPTLLEALHQFALSQRGTDTLRQQAITAVQDAGLLKPGQTFDMWIDGEWTTVQAQGFELHEEPLEVAHAPEVEAWLAEARAALQARQPERAETLFKQALEVEPGSPGIRTYLAQALTLQRRFDEAEALLEAVMADSPDYMFATLGLAQVRIEQGRYSDARAMLLPLLSRTRYHVDEYVALGSLMIHLSLVERKKEDARRWAATLERVMPDHPMVQKLAELARR</sequence>
<dbReference type="HOGENOM" id="CLU_425719_0_0_0"/>
<accession>D1C350</accession>
<gene>
    <name evidence="5" type="ordered locus">Sthe_1232</name>
</gene>
<feature type="region of interest" description="Disordered" evidence="4">
    <location>
        <begin position="1"/>
        <end position="23"/>
    </location>
</feature>
<dbReference type="Pfam" id="PF14559">
    <property type="entry name" value="TPR_19"/>
    <property type="match status" value="2"/>
</dbReference>
<evidence type="ECO:0000256" key="4">
    <source>
        <dbReference type="SAM" id="MobiDB-lite"/>
    </source>
</evidence>
<reference evidence="6" key="1">
    <citation type="submission" date="2009-11" db="EMBL/GenBank/DDBJ databases">
        <title>The complete chromosome 1 of Sphaerobacter thermophilus DSM 20745.</title>
        <authorList>
            <person name="Lucas S."/>
            <person name="Copeland A."/>
            <person name="Lapidus A."/>
            <person name="Glavina del Rio T."/>
            <person name="Dalin E."/>
            <person name="Tice H."/>
            <person name="Bruce D."/>
            <person name="Goodwin L."/>
            <person name="Pitluck S."/>
            <person name="Kyrpides N."/>
            <person name="Mavromatis K."/>
            <person name="Ivanova N."/>
            <person name="Mikhailova N."/>
            <person name="LaButti K.M."/>
            <person name="Clum A."/>
            <person name="Sun H.I."/>
            <person name="Brettin T."/>
            <person name="Detter J.C."/>
            <person name="Han C."/>
            <person name="Larimer F."/>
            <person name="Land M."/>
            <person name="Hauser L."/>
            <person name="Markowitz V."/>
            <person name="Cheng J.F."/>
            <person name="Hugenholtz P."/>
            <person name="Woyke T."/>
            <person name="Wu D."/>
            <person name="Steenblock K."/>
            <person name="Schneider S."/>
            <person name="Pukall R."/>
            <person name="Goeker M."/>
            <person name="Klenk H.P."/>
            <person name="Eisen J.A."/>
        </authorList>
    </citation>
    <scope>NUCLEOTIDE SEQUENCE [LARGE SCALE GENOMIC DNA]</scope>
    <source>
        <strain evidence="6">ATCC 49802 / DSM 20745 / S 6022</strain>
    </source>
</reference>
<evidence type="ECO:0000256" key="3">
    <source>
        <dbReference type="PROSITE-ProRule" id="PRU00339"/>
    </source>
</evidence>
<feature type="repeat" description="TPR" evidence="3">
    <location>
        <begin position="187"/>
        <end position="220"/>
    </location>
</feature>
<evidence type="ECO:0000313" key="6">
    <source>
        <dbReference type="Proteomes" id="UP000002027"/>
    </source>
</evidence>
<keyword evidence="6" id="KW-1185">Reference proteome</keyword>
<dbReference type="RefSeq" id="WP_012871714.1">
    <property type="nucleotide sequence ID" value="NC_013523.1"/>
</dbReference>
<dbReference type="eggNOG" id="COG0457">
    <property type="taxonomic scope" value="Bacteria"/>
</dbReference>
<dbReference type="InParanoid" id="D1C350"/>
<dbReference type="KEGG" id="sti:Sthe_1232"/>
<reference evidence="5 6" key="2">
    <citation type="journal article" date="2010" name="Stand. Genomic Sci.">
        <title>Complete genome sequence of Desulfohalobium retbaense type strain (HR(100)).</title>
        <authorList>
            <person name="Spring S."/>
            <person name="Nolan M."/>
            <person name="Lapidus A."/>
            <person name="Glavina Del Rio T."/>
            <person name="Copeland A."/>
            <person name="Tice H."/>
            <person name="Cheng J.F."/>
            <person name="Lucas S."/>
            <person name="Land M."/>
            <person name="Chen F."/>
            <person name="Bruce D."/>
            <person name="Goodwin L."/>
            <person name="Pitluck S."/>
            <person name="Ivanova N."/>
            <person name="Mavromatis K."/>
            <person name="Mikhailova N."/>
            <person name="Pati A."/>
            <person name="Chen A."/>
            <person name="Palaniappan K."/>
            <person name="Hauser L."/>
            <person name="Chang Y.J."/>
            <person name="Jeffries C.D."/>
            <person name="Munk C."/>
            <person name="Kiss H."/>
            <person name="Chain P."/>
            <person name="Han C."/>
            <person name="Brettin T."/>
            <person name="Detter J.C."/>
            <person name="Schuler E."/>
            <person name="Goker M."/>
            <person name="Rohde M."/>
            <person name="Bristow J."/>
            <person name="Eisen J.A."/>
            <person name="Markowitz V."/>
            <person name="Hugenholtz P."/>
            <person name="Kyrpides N.C."/>
            <person name="Klenk H.P."/>
        </authorList>
    </citation>
    <scope>NUCLEOTIDE SEQUENCE [LARGE SCALE GENOMIC DNA]</scope>
    <source>
        <strain evidence="6">ATCC 49802 / DSM 20745 / S 6022</strain>
    </source>
</reference>
<dbReference type="SMART" id="SM00028">
    <property type="entry name" value="TPR"/>
    <property type="match status" value="6"/>
</dbReference>
<dbReference type="PANTHER" id="PTHR45586:SF1">
    <property type="entry name" value="LIPOPOLYSACCHARIDE ASSEMBLY PROTEIN B"/>
    <property type="match status" value="1"/>
</dbReference>
<dbReference type="EMBL" id="CP001823">
    <property type="protein sequence ID" value="ACZ38667.1"/>
    <property type="molecule type" value="Genomic_DNA"/>
</dbReference>
<dbReference type="Proteomes" id="UP000002027">
    <property type="component" value="Chromosome 1"/>
</dbReference>
<name>D1C350_SPHTD</name>
<dbReference type="SUPFAM" id="SSF48452">
    <property type="entry name" value="TPR-like"/>
    <property type="match status" value="2"/>
</dbReference>
<organism evidence="5 6">
    <name type="scientific">Sphaerobacter thermophilus (strain ATCC 49802 / DSM 20745 / KCCM 41009 / NCIMB 13125 / S 6022)</name>
    <dbReference type="NCBI Taxonomy" id="479434"/>
    <lineage>
        <taxon>Bacteria</taxon>
        <taxon>Pseudomonadati</taxon>
        <taxon>Thermomicrobiota</taxon>
        <taxon>Thermomicrobia</taxon>
        <taxon>Sphaerobacterales</taxon>
        <taxon>Sphaerobacterineae</taxon>
        <taxon>Sphaerobacteraceae</taxon>
        <taxon>Sphaerobacter</taxon>
    </lineage>
</organism>
<feature type="repeat" description="TPR" evidence="3">
    <location>
        <begin position="492"/>
        <end position="525"/>
    </location>
</feature>
<dbReference type="PANTHER" id="PTHR45586">
    <property type="entry name" value="TPR REPEAT-CONTAINING PROTEIN PA4667"/>
    <property type="match status" value="1"/>
</dbReference>
<dbReference type="Gene3D" id="1.25.40.10">
    <property type="entry name" value="Tetratricopeptide repeat domain"/>
    <property type="match status" value="3"/>
</dbReference>
<keyword evidence="2 3" id="KW-0802">TPR repeat</keyword>
<keyword evidence="1" id="KW-0677">Repeat</keyword>
<dbReference type="STRING" id="479434.Sthe_1232"/>
<protein>
    <submittedName>
        <fullName evidence="5">Tetratricopeptide TPR_2 repeat protein</fullName>
    </submittedName>
</protein>
<evidence type="ECO:0000313" key="5">
    <source>
        <dbReference type="EMBL" id="ACZ38667.1"/>
    </source>
</evidence>
<dbReference type="InterPro" id="IPR019734">
    <property type="entry name" value="TPR_rpt"/>
</dbReference>
<evidence type="ECO:0000256" key="1">
    <source>
        <dbReference type="ARBA" id="ARBA00022737"/>
    </source>
</evidence>
<dbReference type="InterPro" id="IPR011990">
    <property type="entry name" value="TPR-like_helical_dom_sf"/>
</dbReference>
<dbReference type="InterPro" id="IPR051012">
    <property type="entry name" value="CellSynth/LPSAsmb/PSIAsmb"/>
</dbReference>
<proteinExistence type="predicted"/>
<dbReference type="PROSITE" id="PS50005">
    <property type="entry name" value="TPR"/>
    <property type="match status" value="2"/>
</dbReference>